<dbReference type="PANTHER" id="PTHR45786:SF74">
    <property type="entry name" value="ATP-DEPENDENT DNA HELICASE"/>
    <property type="match status" value="1"/>
</dbReference>
<dbReference type="EMBL" id="KZ305023">
    <property type="protein sequence ID" value="PIA57162.1"/>
    <property type="molecule type" value="Genomic_DNA"/>
</dbReference>
<protein>
    <recommendedName>
        <fullName evidence="1">Helitron helicase-like domain-containing protein</fullName>
    </recommendedName>
</protein>
<dbReference type="PANTHER" id="PTHR45786">
    <property type="entry name" value="DNA BINDING PROTEIN-LIKE"/>
    <property type="match status" value="1"/>
</dbReference>
<dbReference type="InterPro" id="IPR025476">
    <property type="entry name" value="Helitron_helicase-like"/>
</dbReference>
<gene>
    <name evidence="2" type="ORF">AQUCO_00600116v1</name>
</gene>
<dbReference type="AlphaFoldDB" id="A0A2G5EN09"/>
<evidence type="ECO:0000259" key="1">
    <source>
        <dbReference type="Pfam" id="PF14214"/>
    </source>
</evidence>
<name>A0A2G5EN09_AQUCA</name>
<proteinExistence type="predicted"/>
<dbReference type="Pfam" id="PF14214">
    <property type="entry name" value="Helitron_like_N"/>
    <property type="match status" value="1"/>
</dbReference>
<keyword evidence="3" id="KW-1185">Reference proteome</keyword>
<feature type="domain" description="Helitron helicase-like" evidence="1">
    <location>
        <begin position="279"/>
        <end position="459"/>
    </location>
</feature>
<dbReference type="Proteomes" id="UP000230069">
    <property type="component" value="Unassembled WGS sequence"/>
</dbReference>
<evidence type="ECO:0000313" key="2">
    <source>
        <dbReference type="EMBL" id="PIA57162.1"/>
    </source>
</evidence>
<dbReference type="InParanoid" id="A0A2G5EN09"/>
<accession>A0A2G5EN09</accession>
<dbReference type="STRING" id="218851.A0A2G5EN09"/>
<reference evidence="2 3" key="1">
    <citation type="submission" date="2017-09" db="EMBL/GenBank/DDBJ databases">
        <title>WGS assembly of Aquilegia coerulea Goldsmith.</title>
        <authorList>
            <person name="Hodges S."/>
            <person name="Kramer E."/>
            <person name="Nordborg M."/>
            <person name="Tomkins J."/>
            <person name="Borevitz J."/>
            <person name="Derieg N."/>
            <person name="Yan J."/>
            <person name="Mihaltcheva S."/>
            <person name="Hayes R.D."/>
            <person name="Rokhsar D."/>
        </authorList>
    </citation>
    <scope>NUCLEOTIDE SEQUENCE [LARGE SCALE GENOMIC DNA]</scope>
    <source>
        <strain evidence="3">cv. Goldsmith</strain>
    </source>
</reference>
<organism evidence="2 3">
    <name type="scientific">Aquilegia coerulea</name>
    <name type="common">Rocky mountain columbine</name>
    <dbReference type="NCBI Taxonomy" id="218851"/>
    <lineage>
        <taxon>Eukaryota</taxon>
        <taxon>Viridiplantae</taxon>
        <taxon>Streptophyta</taxon>
        <taxon>Embryophyta</taxon>
        <taxon>Tracheophyta</taxon>
        <taxon>Spermatophyta</taxon>
        <taxon>Magnoliopsida</taxon>
        <taxon>Ranunculales</taxon>
        <taxon>Ranunculaceae</taxon>
        <taxon>Thalictroideae</taxon>
        <taxon>Aquilegia</taxon>
    </lineage>
</organism>
<dbReference type="OrthoDB" id="1928976at2759"/>
<evidence type="ECO:0000313" key="3">
    <source>
        <dbReference type="Proteomes" id="UP000230069"/>
    </source>
</evidence>
<sequence>MDVVCEYCSALHWHAERLASSTSTHSSFGLCCLQGKIRLPLLKLPPPALQSLFEEFSPLANSFRTCIRSYNAANAFTSLGVAMDERILSGRGPTAFTIHGELRHRIGSLLPAEGIEPNYAQLYIYDASTALAFRESRNPHLRNDVLGIINSVLLETNDLCRLYRRAFEILSEVALENHAIPASLHYTPGTDPRCFNLPTTNEIAVILPGDENVPITTRDLILRLQDGPLLRISECHPAYWPSHYVLFFPYGELGWHPDMKQWNVSEAHHTGSRLTQLQYSAYRLFERLAEYSSILRGGALFQEFIVDAWAAYEQNRLQYVRTHQTQLRSEVYTGLADSMNTSLNPRDIGRHLILPSSHPGSPRNMYEIYQDSMAITRYNRHPDIFLTATANPNWPEIRNELKPHQTASDRPDLVARVFELKRQAIMKIITTDSHFGRVAGYVYTIEFQKRGLPHMHLLIFLDGVDKNRVSSQVDELVCAEFPDPHRNPIL</sequence>